<reference evidence="4" key="2">
    <citation type="submission" date="2025-04" db="UniProtKB">
        <authorList>
            <consortium name="RefSeq"/>
        </authorList>
    </citation>
    <scope>IDENTIFICATION</scope>
    <source>
        <strain evidence="4">Aabys</strain>
    </source>
</reference>
<dbReference type="VEuPathDB" id="VectorBase:MDOMA2_020220"/>
<dbReference type="InterPro" id="IPR032675">
    <property type="entry name" value="LRR_dom_sf"/>
</dbReference>
<dbReference type="Pfam" id="PF13516">
    <property type="entry name" value="LRR_6"/>
    <property type="match status" value="2"/>
</dbReference>
<dbReference type="Proteomes" id="UP001652621">
    <property type="component" value="Unplaced"/>
</dbReference>
<dbReference type="KEGG" id="mde:101888029"/>
<gene>
    <name evidence="2" type="primary">101888029</name>
    <name evidence="4" type="synonym">LOC101888029</name>
</gene>
<accession>A0A1I8M8B5</accession>
<evidence type="ECO:0000256" key="1">
    <source>
        <dbReference type="ARBA" id="ARBA00022737"/>
    </source>
</evidence>
<keyword evidence="1" id="KW-0677">Repeat</keyword>
<dbReference type="SUPFAM" id="SSF52047">
    <property type="entry name" value="RNI-like"/>
    <property type="match status" value="1"/>
</dbReference>
<dbReference type="RefSeq" id="XP_005188664.1">
    <property type="nucleotide sequence ID" value="XM_005188607.2"/>
</dbReference>
<evidence type="ECO:0000313" key="4">
    <source>
        <dbReference type="RefSeq" id="XP_005188664.1"/>
    </source>
</evidence>
<name>A0A1I8M8B5_MUSDO</name>
<dbReference type="VEuPathDB" id="VectorBase:MDOA002277"/>
<dbReference type="EnsemblMetazoa" id="MDOA002277-RA">
    <property type="protein sequence ID" value="MDOA002277-PA"/>
    <property type="gene ID" value="MDOA002277"/>
</dbReference>
<dbReference type="PANTHER" id="PTHR24111:SF0">
    <property type="entry name" value="LEUCINE-RICH REPEAT-CONTAINING PROTEIN"/>
    <property type="match status" value="1"/>
</dbReference>
<dbReference type="InterPro" id="IPR001611">
    <property type="entry name" value="Leu-rich_rpt"/>
</dbReference>
<dbReference type="STRING" id="7370.A0A1I8M8B5"/>
<keyword evidence="3" id="KW-1185">Reference proteome</keyword>
<dbReference type="PANTHER" id="PTHR24111">
    <property type="entry name" value="LEUCINE-RICH REPEAT-CONTAINING PROTEIN 34"/>
    <property type="match status" value="1"/>
</dbReference>
<dbReference type="AlphaFoldDB" id="A0A1I8M8B5"/>
<dbReference type="SMART" id="SM00368">
    <property type="entry name" value="LRR_RI"/>
    <property type="match status" value="3"/>
</dbReference>
<dbReference type="Gene3D" id="3.80.10.10">
    <property type="entry name" value="Ribonuclease Inhibitor"/>
    <property type="match status" value="2"/>
</dbReference>
<dbReference type="OrthoDB" id="272549at2759"/>
<evidence type="ECO:0000313" key="3">
    <source>
        <dbReference type="Proteomes" id="UP001652621"/>
    </source>
</evidence>
<organism evidence="2">
    <name type="scientific">Musca domestica</name>
    <name type="common">House fly</name>
    <dbReference type="NCBI Taxonomy" id="7370"/>
    <lineage>
        <taxon>Eukaryota</taxon>
        <taxon>Metazoa</taxon>
        <taxon>Ecdysozoa</taxon>
        <taxon>Arthropoda</taxon>
        <taxon>Hexapoda</taxon>
        <taxon>Insecta</taxon>
        <taxon>Pterygota</taxon>
        <taxon>Neoptera</taxon>
        <taxon>Endopterygota</taxon>
        <taxon>Diptera</taxon>
        <taxon>Brachycera</taxon>
        <taxon>Muscomorpha</taxon>
        <taxon>Muscoidea</taxon>
        <taxon>Muscidae</taxon>
        <taxon>Musca</taxon>
    </lineage>
</organism>
<dbReference type="InterPro" id="IPR052201">
    <property type="entry name" value="LRR-containing_regulator"/>
</dbReference>
<reference evidence="2" key="1">
    <citation type="submission" date="2020-05" db="UniProtKB">
        <authorList>
            <consortium name="EnsemblMetazoa"/>
        </authorList>
    </citation>
    <scope>IDENTIFICATION</scope>
    <source>
        <strain evidence="2">Aabys</strain>
    </source>
</reference>
<evidence type="ECO:0000313" key="2">
    <source>
        <dbReference type="EnsemblMetazoa" id="MDOA002277-PA"/>
    </source>
</evidence>
<protein>
    <submittedName>
        <fullName evidence="4">NACHT, LRR and PYD domains-containing protein 5</fullName>
    </submittedName>
</protein>
<dbReference type="eggNOG" id="KOG4308">
    <property type="taxonomic scope" value="Eukaryota"/>
</dbReference>
<dbReference type="GeneID" id="101888029"/>
<proteinExistence type="predicted"/>
<sequence length="382" mass="43869">MCDSIVPCYSLAKPQKYRELSVLLLDCWQREYDQRPYRNFVFERLCFEERMQRLYDPVRDLGTIIEFINLRSQLLSVKIVGLQLLASEFELIEKIVESLNTIKCIKLKLMNLPSGFFEMLAKNVDCMHVEELVLEGTPLDDCAIEWLRHIIINSNTLQHLHIGYCSVTQYNFANLADGVHKSKTLKTFICNRLLGATLSLDSQKIALLISSLIWQNKLQSIEMEMCEMNSDDMEIIAEYLYNIESKLSKLNVAFNKIGPDGAEHLLKAISFSGNLKHLNMSGCGLGTHGGEIVSKYLSSGISLEVLFIENNNIGPEAVSMILLTMKKPLPLEKLHLWDNKYNPRTGNILRRLIEAKVVWQECLDITYTYDDTIPGWRVIPWR</sequence>